<evidence type="ECO:0000256" key="4">
    <source>
        <dbReference type="ARBA" id="ARBA00022964"/>
    </source>
</evidence>
<dbReference type="PANTHER" id="PTHR43756">
    <property type="entry name" value="CHOLINE MONOOXYGENASE, CHLOROPLASTIC"/>
    <property type="match status" value="1"/>
</dbReference>
<name>A0ABQ6A302_9PROT</name>
<evidence type="ECO:0000256" key="8">
    <source>
        <dbReference type="ARBA" id="ARBA00023027"/>
    </source>
</evidence>
<sequence>MNRAAYKSREVFEREKKLIFEKCWLYLGHGTELKKKGDFASRRVGGRDIIFIRDRNDQVAAFYNSCTHRGAKICREHNGNARTFACPYHGWVFNSEGKLVSQNASSGYVENLNADGHLDLLPVPRLEHYRDFYFLNYNQKAISLHDYLAGARDAIDAICDQTEDKQIILAGEHSYSVRANYKFMAENSYDGYHLLPVHASFFDHLRDQYAGTSAAHVVDETIASYNTRGAVRGLGMGHAVLDSYVPTGRPVAQWLPSMGAALKPEIEAKYARLVERFGKERADYIAETQKNLVIFPNLVINDILSTTVRYVEPEGPDMMRITAWALGPNDESPALRAMRLDNFVSFLGPAGFGSPDDIEMLEICQTALEHTPIEWNEISKGMAPGGDRRTIAGAPDDEIQMQAYWTQWDLIMRGIETLET</sequence>
<comment type="similarity">
    <text evidence="1">Belongs to the bacterial ring-hydroxylating dioxygenase alpha subunit family.</text>
</comment>
<comment type="caution">
    <text evidence="10">The sequence shown here is derived from an EMBL/GenBank/DDBJ whole genome shotgun (WGS) entry which is preliminary data.</text>
</comment>
<dbReference type="InterPro" id="IPR001663">
    <property type="entry name" value="Rng_hydr_dOase-A"/>
</dbReference>
<dbReference type="PANTHER" id="PTHR43756:SF1">
    <property type="entry name" value="3-PHENYLPROPIONATE_CINNAMIC ACID DIOXYGENASE SUBUNIT ALPHA"/>
    <property type="match status" value="1"/>
</dbReference>
<reference evidence="11" key="1">
    <citation type="journal article" date="2019" name="Int. J. Syst. Evol. Microbiol.">
        <title>The Global Catalogue of Microorganisms (GCM) 10K type strain sequencing project: providing services to taxonomists for standard genome sequencing and annotation.</title>
        <authorList>
            <consortium name="The Broad Institute Genomics Platform"/>
            <consortium name="The Broad Institute Genome Sequencing Center for Infectious Disease"/>
            <person name="Wu L."/>
            <person name="Ma J."/>
        </authorList>
    </citation>
    <scope>NUCLEOTIDE SEQUENCE [LARGE SCALE GENOMIC DNA]</scope>
    <source>
        <strain evidence="11">NBRC 112502</strain>
    </source>
</reference>
<dbReference type="Pfam" id="PF00848">
    <property type="entry name" value="Ring_hydroxyl_A"/>
    <property type="match status" value="1"/>
</dbReference>
<dbReference type="Pfam" id="PF00355">
    <property type="entry name" value="Rieske"/>
    <property type="match status" value="1"/>
</dbReference>
<protein>
    <submittedName>
        <fullName evidence="10">Aromatic-ring-hydroxylating dioxygenase subunit alpha</fullName>
    </submittedName>
</protein>
<dbReference type="PROSITE" id="PS51296">
    <property type="entry name" value="RIESKE"/>
    <property type="match status" value="1"/>
</dbReference>
<accession>A0ABQ6A302</accession>
<evidence type="ECO:0000256" key="2">
    <source>
        <dbReference type="ARBA" id="ARBA00022714"/>
    </source>
</evidence>
<keyword evidence="8" id="KW-0520">NAD</keyword>
<proteinExistence type="inferred from homology"/>
<keyword evidence="2" id="KW-0001">2Fe-2S</keyword>
<keyword evidence="5" id="KW-0560">Oxidoreductase</keyword>
<dbReference type="InterPro" id="IPR036922">
    <property type="entry name" value="Rieske_2Fe-2S_sf"/>
</dbReference>
<evidence type="ECO:0000313" key="11">
    <source>
        <dbReference type="Proteomes" id="UP001156641"/>
    </source>
</evidence>
<dbReference type="Gene3D" id="2.102.10.10">
    <property type="entry name" value="Rieske [2Fe-2S] iron-sulphur domain"/>
    <property type="match status" value="1"/>
</dbReference>
<keyword evidence="4 10" id="KW-0223">Dioxygenase</keyword>
<evidence type="ECO:0000256" key="6">
    <source>
        <dbReference type="ARBA" id="ARBA00023004"/>
    </source>
</evidence>
<evidence type="ECO:0000259" key="9">
    <source>
        <dbReference type="PROSITE" id="PS51296"/>
    </source>
</evidence>
<dbReference type="InterPro" id="IPR017941">
    <property type="entry name" value="Rieske_2Fe-2S"/>
</dbReference>
<dbReference type="CDD" id="cd03469">
    <property type="entry name" value="Rieske_RO_Alpha_N"/>
    <property type="match status" value="1"/>
</dbReference>
<dbReference type="PRINTS" id="PR00090">
    <property type="entry name" value="RNGDIOXGNASE"/>
</dbReference>
<dbReference type="SUPFAM" id="SSF55961">
    <property type="entry name" value="Bet v1-like"/>
    <property type="match status" value="1"/>
</dbReference>
<evidence type="ECO:0000313" key="10">
    <source>
        <dbReference type="EMBL" id="GLR65682.1"/>
    </source>
</evidence>
<keyword evidence="6" id="KW-0408">Iron</keyword>
<dbReference type="InterPro" id="IPR015879">
    <property type="entry name" value="Ring_hydroxy_dOase_asu_C_dom"/>
</dbReference>
<keyword evidence="7" id="KW-0411">Iron-sulfur</keyword>
<dbReference type="PROSITE" id="PS00570">
    <property type="entry name" value="RING_HYDROXYL_ALPHA"/>
    <property type="match status" value="1"/>
</dbReference>
<evidence type="ECO:0000256" key="5">
    <source>
        <dbReference type="ARBA" id="ARBA00023002"/>
    </source>
</evidence>
<dbReference type="Gene3D" id="3.90.380.10">
    <property type="entry name" value="Naphthalene 1,2-dioxygenase Alpha Subunit, Chain A, domain 1"/>
    <property type="match status" value="1"/>
</dbReference>
<keyword evidence="11" id="KW-1185">Reference proteome</keyword>
<dbReference type="EMBL" id="BSOS01000006">
    <property type="protein sequence ID" value="GLR65682.1"/>
    <property type="molecule type" value="Genomic_DNA"/>
</dbReference>
<dbReference type="InterPro" id="IPR015881">
    <property type="entry name" value="ARHD_Rieske_2Fe_2S"/>
</dbReference>
<evidence type="ECO:0000256" key="7">
    <source>
        <dbReference type="ARBA" id="ARBA00023014"/>
    </source>
</evidence>
<organism evidence="10 11">
    <name type="scientific">Acidocella aquatica</name>
    <dbReference type="NCBI Taxonomy" id="1922313"/>
    <lineage>
        <taxon>Bacteria</taxon>
        <taxon>Pseudomonadati</taxon>
        <taxon>Pseudomonadota</taxon>
        <taxon>Alphaproteobacteria</taxon>
        <taxon>Acetobacterales</taxon>
        <taxon>Acidocellaceae</taxon>
        <taxon>Acidocella</taxon>
    </lineage>
</organism>
<dbReference type="SUPFAM" id="SSF50022">
    <property type="entry name" value="ISP domain"/>
    <property type="match status" value="1"/>
</dbReference>
<feature type="domain" description="Rieske" evidence="9">
    <location>
        <begin position="25"/>
        <end position="135"/>
    </location>
</feature>
<evidence type="ECO:0000256" key="3">
    <source>
        <dbReference type="ARBA" id="ARBA00022723"/>
    </source>
</evidence>
<gene>
    <name evidence="10" type="ORF">GCM10010909_03600</name>
</gene>
<dbReference type="Proteomes" id="UP001156641">
    <property type="component" value="Unassembled WGS sequence"/>
</dbReference>
<evidence type="ECO:0000256" key="1">
    <source>
        <dbReference type="ARBA" id="ARBA00008751"/>
    </source>
</evidence>
<dbReference type="GO" id="GO:0051213">
    <property type="term" value="F:dioxygenase activity"/>
    <property type="evidence" value="ECO:0007669"/>
    <property type="project" value="UniProtKB-KW"/>
</dbReference>
<keyword evidence="3" id="KW-0479">Metal-binding</keyword>
<dbReference type="RefSeq" id="WP_284256195.1">
    <property type="nucleotide sequence ID" value="NZ_BSOS01000006.1"/>
</dbReference>